<evidence type="ECO:0000256" key="6">
    <source>
        <dbReference type="ARBA" id="ARBA00022438"/>
    </source>
</evidence>
<evidence type="ECO:0000259" key="14">
    <source>
        <dbReference type="Pfam" id="PF01433"/>
    </source>
</evidence>
<comment type="similarity">
    <text evidence="3">Belongs to the peptidase M1 family.</text>
</comment>
<dbReference type="FunFam" id="1.10.390.10:FF:000004">
    <property type="entry name" value="Aminopeptidase N"/>
    <property type="match status" value="1"/>
</dbReference>
<dbReference type="InterPro" id="IPR012778">
    <property type="entry name" value="Pept_M1_aminopeptidase"/>
</dbReference>
<dbReference type="SUPFAM" id="SSF63737">
    <property type="entry name" value="Leukotriene A4 hydrolase N-terminal domain"/>
    <property type="match status" value="1"/>
</dbReference>
<keyword evidence="8" id="KW-0479">Metal-binding</keyword>
<comment type="catalytic activity">
    <reaction evidence="1">
        <text>Release of an N-terminal amino acid, Xaa-|-Yaa- from a peptide, amide or arylamide. Xaa is preferably Ala, but may be most amino acids including Pro (slow action). When a terminal hydrophobic residue is followed by a prolyl residue, the two may be released as an intact Xaa-Pro dipeptide.</text>
        <dbReference type="EC" id="3.4.11.2"/>
    </reaction>
</comment>
<dbReference type="Proteomes" id="UP000247832">
    <property type="component" value="Unassembled WGS sequence"/>
</dbReference>
<dbReference type="InterPro" id="IPR045357">
    <property type="entry name" value="Aminopeptidase_N-like_N"/>
</dbReference>
<dbReference type="GO" id="GO:0016285">
    <property type="term" value="F:alanyl aminopeptidase activity"/>
    <property type="evidence" value="ECO:0007669"/>
    <property type="project" value="UniProtKB-EC"/>
</dbReference>
<dbReference type="PRINTS" id="PR00756">
    <property type="entry name" value="ALADIPTASE"/>
</dbReference>
<sequence>MSNSNLSRAEAATRKSLIKVHSYDVRVDISNAASLDDPGFATQSTIAFSCTTAGAETFLDFIGLGVESVVLNGVELDVRQVVRDARILLPGLALENEATVRATAAYSRSGEGLHRFEDPADGKVYTYTQYEPADARRVFANFEQPDLKAPFTFHVTAPANWEVASNQPVAGYADVEVDALGDAVAGCWDFAPTLPISTYITAILAGPYFKVSDQFNMTFGPDSAHAGTRLEIPLTSYCRASLSANFDTDPIFAVTKAGLAYFNELFDYPYPFGKYDQAFVPEYNLGAMENPGLVTFTESYIYTSRATDTQYQQRANTIMHEMAHMWFGDLVTMAWWDDLWLKESFADFMGHLAVAEATEWGDKSWTLFASRRKAWAYVQDQLPTTHPIVADIPHLEAAKQNFDGITYAKGASVLKQLVAFVGRDAFMAGSREYFRNHEYSNTSLADLLGPLGAASGRDLAGWAADWLQTAGISTLTSAVTVEDGKITDFSIAQEAVDPVTGRPALRPHRLSVGLFNFAPDSNDAGRLVRTHSAAVDVLGSVTDVAELAGLPAPALIVVNDQDLTYAKVRLDPASLDTALASLGAVDDALARSLVWSSLWNAVRDAELPAQSYVRAVCDHAAGEPDIALLQTLADNARFAVVNYSPPEARGDVRAELLAGIEHHLDSAAPGSDEQLVWARALATLGRGTDASTVRIRALLDGTGIPAGLRVDTELRWLLWQALAARGRATGAQLDAELALNTTAETRVARTTAGASLPEASAKAAAWSDSVVGTGLTNELLSATIEGFMVGGHDLLDAYVEPYFAALNDVWDQRSIEIAGRIVRGLFPARQDLSAGMDPLAHPVVSRTDAWLAGNADAATGLRRLLVEQRDHLVRSLTAQAAARGA</sequence>
<evidence type="ECO:0000256" key="2">
    <source>
        <dbReference type="ARBA" id="ARBA00001947"/>
    </source>
</evidence>
<proteinExistence type="inferred from homology"/>
<feature type="domain" description="Peptidase M1 membrane alanine aminopeptidase" evidence="14">
    <location>
        <begin position="254"/>
        <end position="463"/>
    </location>
</feature>
<dbReference type="InterPro" id="IPR050344">
    <property type="entry name" value="Peptidase_M1_aminopeptidases"/>
</dbReference>
<dbReference type="GO" id="GO:0005737">
    <property type="term" value="C:cytoplasm"/>
    <property type="evidence" value="ECO:0007669"/>
    <property type="project" value="TreeGrafter"/>
</dbReference>
<dbReference type="NCBIfam" id="TIGR02412">
    <property type="entry name" value="pepN_strep_liv"/>
    <property type="match status" value="1"/>
</dbReference>
<dbReference type="PANTHER" id="PTHR11533">
    <property type="entry name" value="PROTEASE M1 ZINC METALLOPROTEASE"/>
    <property type="match status" value="1"/>
</dbReference>
<dbReference type="GO" id="GO:0008270">
    <property type="term" value="F:zinc ion binding"/>
    <property type="evidence" value="ECO:0007669"/>
    <property type="project" value="InterPro"/>
</dbReference>
<dbReference type="GO" id="GO:0042277">
    <property type="term" value="F:peptide binding"/>
    <property type="evidence" value="ECO:0007669"/>
    <property type="project" value="TreeGrafter"/>
</dbReference>
<feature type="domain" description="ERAP1-like C-terminal" evidence="15">
    <location>
        <begin position="555"/>
        <end position="872"/>
    </location>
</feature>
<organism evidence="17 18">
    <name type="scientific">Arthrobacter livingstonensis</name>
    <dbReference type="NCBI Taxonomy" id="670078"/>
    <lineage>
        <taxon>Bacteria</taxon>
        <taxon>Bacillati</taxon>
        <taxon>Actinomycetota</taxon>
        <taxon>Actinomycetes</taxon>
        <taxon>Micrococcales</taxon>
        <taxon>Micrococcaceae</taxon>
        <taxon>Arthrobacter</taxon>
    </lineage>
</organism>
<evidence type="ECO:0000256" key="12">
    <source>
        <dbReference type="ARBA" id="ARBA00029811"/>
    </source>
</evidence>
<dbReference type="Pfam" id="PF17900">
    <property type="entry name" value="Peptidase_M1_N"/>
    <property type="match status" value="1"/>
</dbReference>
<evidence type="ECO:0000256" key="3">
    <source>
        <dbReference type="ARBA" id="ARBA00010136"/>
    </source>
</evidence>
<dbReference type="InterPro" id="IPR001930">
    <property type="entry name" value="Peptidase_M1"/>
</dbReference>
<dbReference type="Pfam" id="PF01433">
    <property type="entry name" value="Peptidase_M1"/>
    <property type="match status" value="1"/>
</dbReference>
<dbReference type="InterPro" id="IPR027268">
    <property type="entry name" value="Peptidase_M4/M1_CTD_sf"/>
</dbReference>
<dbReference type="AlphaFoldDB" id="A0A2V5L583"/>
<dbReference type="Gene3D" id="1.10.390.10">
    <property type="entry name" value="Neutral Protease Domain 2"/>
    <property type="match status" value="1"/>
</dbReference>
<dbReference type="InterPro" id="IPR042097">
    <property type="entry name" value="Aminopeptidase_N-like_N_sf"/>
</dbReference>
<dbReference type="OrthoDB" id="100605at2"/>
<evidence type="ECO:0000256" key="13">
    <source>
        <dbReference type="ARBA" id="ARBA00031533"/>
    </source>
</evidence>
<dbReference type="EC" id="3.4.11.2" evidence="4"/>
<keyword evidence="11" id="KW-0482">Metalloprotease</keyword>
<evidence type="ECO:0000313" key="17">
    <source>
        <dbReference type="EMBL" id="PYI66338.1"/>
    </source>
</evidence>
<dbReference type="RefSeq" id="WP_110501819.1">
    <property type="nucleotide sequence ID" value="NZ_QJVD01000016.1"/>
</dbReference>
<evidence type="ECO:0000256" key="5">
    <source>
        <dbReference type="ARBA" id="ARBA00015611"/>
    </source>
</evidence>
<dbReference type="SUPFAM" id="SSF55486">
    <property type="entry name" value="Metalloproteases ('zincins'), catalytic domain"/>
    <property type="match status" value="1"/>
</dbReference>
<evidence type="ECO:0000256" key="4">
    <source>
        <dbReference type="ARBA" id="ARBA00012564"/>
    </source>
</evidence>
<gene>
    <name evidence="17" type="primary">pepN</name>
    <name evidence="17" type="ORF">CVV68_14645</name>
</gene>
<reference evidence="17 18" key="1">
    <citation type="submission" date="2018-05" db="EMBL/GenBank/DDBJ databases">
        <title>Genetic diversity of glacier-inhabiting Cryobacterium bacteria in China and description of Cryobacterium mengkeensis sp. nov. and Arthrobacter glacialis sp. nov.</title>
        <authorList>
            <person name="Liu Q."/>
            <person name="Xin Y.-H."/>
        </authorList>
    </citation>
    <scope>NUCLEOTIDE SEQUENCE [LARGE SCALE GENOMIC DNA]</scope>
    <source>
        <strain evidence="17 18">LI2</strain>
    </source>
</reference>
<evidence type="ECO:0000256" key="8">
    <source>
        <dbReference type="ARBA" id="ARBA00022723"/>
    </source>
</evidence>
<evidence type="ECO:0000313" key="18">
    <source>
        <dbReference type="Proteomes" id="UP000247832"/>
    </source>
</evidence>
<keyword evidence="7" id="KW-0645">Protease</keyword>
<dbReference type="GO" id="GO:0005615">
    <property type="term" value="C:extracellular space"/>
    <property type="evidence" value="ECO:0007669"/>
    <property type="project" value="TreeGrafter"/>
</dbReference>
<keyword evidence="10" id="KW-0862">Zinc</keyword>
<keyword evidence="6 17" id="KW-0031">Aminopeptidase</keyword>
<protein>
    <recommendedName>
        <fullName evidence="5">Aminopeptidase N</fullName>
        <ecNumber evidence="4">3.4.11.2</ecNumber>
    </recommendedName>
    <alternativeName>
        <fullName evidence="12">Alanine aminopeptidase</fullName>
    </alternativeName>
    <alternativeName>
        <fullName evidence="13">Lysyl aminopeptidase</fullName>
    </alternativeName>
</protein>
<evidence type="ECO:0000256" key="9">
    <source>
        <dbReference type="ARBA" id="ARBA00022801"/>
    </source>
</evidence>
<evidence type="ECO:0000256" key="11">
    <source>
        <dbReference type="ARBA" id="ARBA00023049"/>
    </source>
</evidence>
<dbReference type="GO" id="GO:0070006">
    <property type="term" value="F:metalloaminopeptidase activity"/>
    <property type="evidence" value="ECO:0007669"/>
    <property type="project" value="TreeGrafter"/>
</dbReference>
<dbReference type="EMBL" id="QJVD01000016">
    <property type="protein sequence ID" value="PYI66338.1"/>
    <property type="molecule type" value="Genomic_DNA"/>
</dbReference>
<feature type="domain" description="Aminopeptidase N-like N-terminal" evidence="16">
    <location>
        <begin position="22"/>
        <end position="200"/>
    </location>
</feature>
<evidence type="ECO:0000256" key="1">
    <source>
        <dbReference type="ARBA" id="ARBA00000098"/>
    </source>
</evidence>
<evidence type="ECO:0000259" key="16">
    <source>
        <dbReference type="Pfam" id="PF17900"/>
    </source>
</evidence>
<dbReference type="PANTHER" id="PTHR11533:SF174">
    <property type="entry name" value="PUROMYCIN-SENSITIVE AMINOPEPTIDASE-RELATED"/>
    <property type="match status" value="1"/>
</dbReference>
<name>A0A2V5L583_9MICC</name>
<keyword evidence="18" id="KW-1185">Reference proteome</keyword>
<dbReference type="InterPro" id="IPR014782">
    <property type="entry name" value="Peptidase_M1_dom"/>
</dbReference>
<dbReference type="GO" id="GO:0016020">
    <property type="term" value="C:membrane"/>
    <property type="evidence" value="ECO:0007669"/>
    <property type="project" value="TreeGrafter"/>
</dbReference>
<dbReference type="Pfam" id="PF11838">
    <property type="entry name" value="ERAP1_C"/>
    <property type="match status" value="1"/>
</dbReference>
<evidence type="ECO:0000256" key="10">
    <source>
        <dbReference type="ARBA" id="ARBA00022833"/>
    </source>
</evidence>
<dbReference type="GO" id="GO:0006508">
    <property type="term" value="P:proteolysis"/>
    <property type="evidence" value="ECO:0007669"/>
    <property type="project" value="UniProtKB-KW"/>
</dbReference>
<accession>A0A2V5L583</accession>
<evidence type="ECO:0000259" key="15">
    <source>
        <dbReference type="Pfam" id="PF11838"/>
    </source>
</evidence>
<comment type="caution">
    <text evidence="17">The sequence shown here is derived from an EMBL/GenBank/DDBJ whole genome shotgun (WGS) entry which is preliminary data.</text>
</comment>
<keyword evidence="9" id="KW-0378">Hydrolase</keyword>
<dbReference type="Gene3D" id="2.60.40.1730">
    <property type="entry name" value="tricorn interacting facor f3 domain"/>
    <property type="match status" value="1"/>
</dbReference>
<dbReference type="InterPro" id="IPR024571">
    <property type="entry name" value="ERAP1-like_C_dom"/>
</dbReference>
<comment type="cofactor">
    <cofactor evidence="2">
        <name>Zn(2+)</name>
        <dbReference type="ChEBI" id="CHEBI:29105"/>
    </cofactor>
</comment>
<dbReference type="GO" id="GO:0043171">
    <property type="term" value="P:peptide catabolic process"/>
    <property type="evidence" value="ECO:0007669"/>
    <property type="project" value="TreeGrafter"/>
</dbReference>
<dbReference type="CDD" id="cd09602">
    <property type="entry name" value="M1_APN"/>
    <property type="match status" value="1"/>
</dbReference>
<evidence type="ECO:0000256" key="7">
    <source>
        <dbReference type="ARBA" id="ARBA00022670"/>
    </source>
</evidence>